<proteinExistence type="predicted"/>
<dbReference type="Proteomes" id="UP000827892">
    <property type="component" value="Chromosome IV"/>
</dbReference>
<evidence type="ECO:0000256" key="1">
    <source>
        <dbReference type="SAM" id="SignalP"/>
    </source>
</evidence>
<reference evidence="2 3" key="1">
    <citation type="submission" date="2022-05" db="EMBL/GenBank/DDBJ databases">
        <title>Chromosome-level reference genomes for two strains of Caenorhabditis briggsae: an improved platform for comparative genomics.</title>
        <authorList>
            <person name="Stevens L."/>
            <person name="Andersen E.C."/>
        </authorList>
    </citation>
    <scope>NUCLEOTIDE SEQUENCE [LARGE SCALE GENOMIC DNA]</scope>
    <source>
        <strain evidence="2">QX1410_ONT</strain>
        <tissue evidence="2">Whole-organism</tissue>
    </source>
</reference>
<protein>
    <submittedName>
        <fullName evidence="2">Uncharacterized protein</fullName>
    </submittedName>
</protein>
<organism evidence="2 3">
    <name type="scientific">Caenorhabditis briggsae</name>
    <dbReference type="NCBI Taxonomy" id="6238"/>
    <lineage>
        <taxon>Eukaryota</taxon>
        <taxon>Metazoa</taxon>
        <taxon>Ecdysozoa</taxon>
        <taxon>Nematoda</taxon>
        <taxon>Chromadorea</taxon>
        <taxon>Rhabditida</taxon>
        <taxon>Rhabditina</taxon>
        <taxon>Rhabditomorpha</taxon>
        <taxon>Rhabditoidea</taxon>
        <taxon>Rhabditidae</taxon>
        <taxon>Peloderinae</taxon>
        <taxon>Caenorhabditis</taxon>
    </lineage>
</organism>
<evidence type="ECO:0000313" key="3">
    <source>
        <dbReference type="Proteomes" id="UP000827892"/>
    </source>
</evidence>
<dbReference type="Pfam" id="PF14747">
    <property type="entry name" value="DUF4473"/>
    <property type="match status" value="1"/>
</dbReference>
<accession>A0AAE9D7T3</accession>
<feature type="chain" id="PRO_5042079862" evidence="1">
    <location>
        <begin position="22"/>
        <end position="101"/>
    </location>
</feature>
<dbReference type="EMBL" id="CP090894">
    <property type="protein sequence ID" value="ULT98088.1"/>
    <property type="molecule type" value="Genomic_DNA"/>
</dbReference>
<sequence>MFKQLFIFSAFLLVICSSKRTTPLDPKKAVLELVAAGISKKVADVLVQGDNLYYKQLAAAKGDKEMTRKADATYSKFQADIQKVFPKELWEKWIKYLAKHN</sequence>
<gene>
    <name evidence="2" type="ORF">L3Y34_005729</name>
</gene>
<name>A0AAE9D7T3_CAEBR</name>
<dbReference type="AlphaFoldDB" id="A0AAE9D7T3"/>
<evidence type="ECO:0000313" key="2">
    <source>
        <dbReference type="EMBL" id="ULT98088.1"/>
    </source>
</evidence>
<dbReference type="InterPro" id="IPR027913">
    <property type="entry name" value="DUF4473"/>
</dbReference>
<feature type="signal peptide" evidence="1">
    <location>
        <begin position="1"/>
        <end position="21"/>
    </location>
</feature>
<keyword evidence="1" id="KW-0732">Signal</keyword>